<feature type="compositionally biased region" description="Low complexity" evidence="1">
    <location>
        <begin position="75"/>
        <end position="102"/>
    </location>
</feature>
<feature type="region of interest" description="Disordered" evidence="1">
    <location>
        <begin position="781"/>
        <end position="816"/>
    </location>
</feature>
<feature type="compositionally biased region" description="Polar residues" evidence="1">
    <location>
        <begin position="502"/>
        <end position="513"/>
    </location>
</feature>
<dbReference type="Pfam" id="PF00134">
    <property type="entry name" value="Cyclin_N"/>
    <property type="match status" value="1"/>
</dbReference>
<feature type="region of interest" description="Disordered" evidence="1">
    <location>
        <begin position="75"/>
        <end position="103"/>
    </location>
</feature>
<dbReference type="SUPFAM" id="SSF47954">
    <property type="entry name" value="Cyclin-like"/>
    <property type="match status" value="1"/>
</dbReference>
<dbReference type="EMBL" id="CAJNDS010001213">
    <property type="protein sequence ID" value="CAE7252038.1"/>
    <property type="molecule type" value="Genomic_DNA"/>
</dbReference>
<keyword evidence="5" id="KW-1185">Reference proteome</keyword>
<feature type="domain" description="Cyclin N-terminal" evidence="2">
    <location>
        <begin position="621"/>
        <end position="721"/>
    </location>
</feature>
<name>A0A812LT16_9DINO</name>
<accession>A0A812LT16</accession>
<dbReference type="Gene3D" id="1.10.472.10">
    <property type="entry name" value="Cyclin-like"/>
    <property type="match status" value="1"/>
</dbReference>
<dbReference type="InterPro" id="IPR006671">
    <property type="entry name" value="Cyclin_N"/>
</dbReference>
<gene>
    <name evidence="4" type="primary">ccnyl1-b</name>
    <name evidence="4" type="ORF">SNAT2548_LOCUS12556</name>
</gene>
<evidence type="ECO:0000256" key="1">
    <source>
        <dbReference type="SAM" id="MobiDB-lite"/>
    </source>
</evidence>
<feature type="region of interest" description="Disordered" evidence="1">
    <location>
        <begin position="500"/>
        <end position="527"/>
    </location>
</feature>
<reference evidence="4" key="1">
    <citation type="submission" date="2021-02" db="EMBL/GenBank/DDBJ databases">
        <authorList>
            <person name="Dougan E. K."/>
            <person name="Rhodes N."/>
            <person name="Thang M."/>
            <person name="Chan C."/>
        </authorList>
    </citation>
    <scope>NUCLEOTIDE SEQUENCE</scope>
</reference>
<proteinExistence type="predicted"/>
<dbReference type="InterPro" id="IPR036915">
    <property type="entry name" value="Cyclin-like_sf"/>
</dbReference>
<evidence type="ECO:0000313" key="5">
    <source>
        <dbReference type="Proteomes" id="UP000604046"/>
    </source>
</evidence>
<dbReference type="Proteomes" id="UP000604046">
    <property type="component" value="Unassembled WGS sequence"/>
</dbReference>
<protein>
    <submittedName>
        <fullName evidence="4">Ccnyl1-b protein</fullName>
    </submittedName>
</protein>
<evidence type="ECO:0000259" key="2">
    <source>
        <dbReference type="Pfam" id="PF00134"/>
    </source>
</evidence>
<feature type="domain" description="TORTIFOLIA1/TORL1-2 C-terminal" evidence="3">
    <location>
        <begin position="214"/>
        <end position="338"/>
    </location>
</feature>
<dbReference type="CDD" id="cd20540">
    <property type="entry name" value="CYCLIN_CCNY_like"/>
    <property type="match status" value="1"/>
</dbReference>
<organism evidence="4 5">
    <name type="scientific">Symbiodinium natans</name>
    <dbReference type="NCBI Taxonomy" id="878477"/>
    <lineage>
        <taxon>Eukaryota</taxon>
        <taxon>Sar</taxon>
        <taxon>Alveolata</taxon>
        <taxon>Dinophyceae</taxon>
        <taxon>Suessiales</taxon>
        <taxon>Symbiodiniaceae</taxon>
        <taxon>Symbiodinium</taxon>
    </lineage>
</organism>
<dbReference type="PANTHER" id="PTHR14248">
    <property type="entry name" value="CYCLIN Y, ISOFORM A"/>
    <property type="match status" value="1"/>
</dbReference>
<feature type="compositionally biased region" description="Low complexity" evidence="1">
    <location>
        <begin position="790"/>
        <end position="800"/>
    </location>
</feature>
<comment type="caution">
    <text evidence="4">The sequence shown here is derived from an EMBL/GenBank/DDBJ whole genome shotgun (WGS) entry which is preliminary data.</text>
</comment>
<sequence>MTTASGCNSWFEPVKAPQCAAYLSKDAGPSVRGQGELISTQQRRIEAQEQQMQLMEERLAQQDDELVQMDQQLQEQQLQLQQQDQRLEQNDQQLNEHQQQLEQQEHELEKQMLLTDAFISTASSSSVKPSKQEARGGAGNQAKRWAAEAWKDGPEAPRGPSPAAAPLNADGAATVGAGGALAGSSSERPLALGRAKVDPGSAAKPSSQKAGGQLWDSVMELCAERRFLEAYKQVIAEPEETCLLQLMKHTGPIVDRLDAESNSRLIRRLIHILSSPAKDPAATSIEQIFSWLWQALNQGIHFTASQVEDLVSALQKVSSAQSPLSAPEKAEAAQLLQQEFVLFAFFAFFCQAIGEHCASPQKLSWWSKEEASLRTRAWSAFAVRLEFRWLPLAASTCRLLVKWLMMFDSALHGVSSQALHCLAVEQDCANSCRAGDSFSYLRTRGSHEDAQLLPEECGKSMCLRVLQVQDHETIRDSVVDWLKQPLLPLTTHCAAFKPEGSWLSTQPPQSGGSLPSAPASFKAGKPRKTRDFIDGEITLRSTGTRHVWDGESLDPRFVTEEQTTHAISGQVATLICRYVEEGKPKAEARDKKDDEFHEDHFLRRRWCCCPRRRKKPDLSHEAVLTFLNDISDSLYFCKQVVVLCAIYIERLIEQTDTVLTIGNWRSLVTAGLLIASKVWEDIHPWNADFEECLLEVAGIRYKSGALYRLESMFLKKLQWKVFVDAKIYAAYFFSLMEGIRQSRSQKLKQRLQRPRHHSDFAPIKEEHFAETDSEIDLERGLSPEQRGISERSSSSLSSASPDVRGRDDTDSVLSSGSLHSARDCWRLDAGNPHIGSLRHAPRALAPSRHIPQSEELLWAHRLASKTTNMFGLPKGRHPEALTLSGATGNQLKTELLQYLKKRGEEKTGVQAEARGLSILEEEGVWSDNSPSK</sequence>
<dbReference type="InterPro" id="IPR057599">
    <property type="entry name" value="TORTIFOLIA1/TORL1-2_C"/>
</dbReference>
<dbReference type="Pfam" id="PF24713">
    <property type="entry name" value="TOR1L1_C"/>
    <property type="match status" value="1"/>
</dbReference>
<dbReference type="OrthoDB" id="439105at2759"/>
<dbReference type="AlphaFoldDB" id="A0A812LT16"/>
<feature type="region of interest" description="Disordered" evidence="1">
    <location>
        <begin position="122"/>
        <end position="170"/>
    </location>
</feature>
<evidence type="ECO:0000313" key="4">
    <source>
        <dbReference type="EMBL" id="CAE7252038.1"/>
    </source>
</evidence>
<evidence type="ECO:0000259" key="3">
    <source>
        <dbReference type="Pfam" id="PF24713"/>
    </source>
</evidence>
<feature type="compositionally biased region" description="Basic and acidic residues" evidence="1">
    <location>
        <begin position="145"/>
        <end position="155"/>
    </location>
</feature>